<accession>A0AA44CIR2</accession>
<gene>
    <name evidence="1" type="ORF">HB991_02420</name>
</gene>
<dbReference type="AlphaFoldDB" id="A0AA44CIR2"/>
<proteinExistence type="predicted"/>
<name>A0AA44CIR2_YERMO</name>
<dbReference type="EMBL" id="JAASAI010000002">
    <property type="protein sequence ID" value="NIL21381.1"/>
    <property type="molecule type" value="Genomic_DNA"/>
</dbReference>
<protein>
    <submittedName>
        <fullName evidence="1">Uncharacterized protein</fullName>
    </submittedName>
</protein>
<organism evidence="1 2">
    <name type="scientific">Yersinia mollaretii</name>
    <dbReference type="NCBI Taxonomy" id="33060"/>
    <lineage>
        <taxon>Bacteria</taxon>
        <taxon>Pseudomonadati</taxon>
        <taxon>Pseudomonadota</taxon>
        <taxon>Gammaproteobacteria</taxon>
        <taxon>Enterobacterales</taxon>
        <taxon>Yersiniaceae</taxon>
        <taxon>Yersinia</taxon>
    </lineage>
</organism>
<reference evidence="1" key="1">
    <citation type="submission" date="2020-03" db="EMBL/GenBank/DDBJ databases">
        <authorList>
            <person name="Kislichkina A."/>
            <person name="Dentovskaya S."/>
            <person name="Shaikhutdinov R."/>
            <person name="Ivanov S."/>
            <person name="Sizova A."/>
            <person name="Solomentsev V."/>
            <person name="Bogun A."/>
        </authorList>
    </citation>
    <scope>NUCLEOTIDE SEQUENCE</scope>
    <source>
        <strain evidence="1">SCPM-O-B-7610</strain>
    </source>
</reference>
<dbReference type="RefSeq" id="WP_050536469.1">
    <property type="nucleotide sequence ID" value="NZ_CABHYJ010000071.1"/>
</dbReference>
<evidence type="ECO:0000313" key="1">
    <source>
        <dbReference type="EMBL" id="NIL21381.1"/>
    </source>
</evidence>
<dbReference type="Proteomes" id="UP000712947">
    <property type="component" value="Unassembled WGS sequence"/>
</dbReference>
<sequence>MEQFDVIDEYLAALSEEPKLAIVTVSMAMQVCGVKSPTVYRMMQDERLRGVQIEKNKYVLASSLVAFSRARDERTAIVRNKLETLAKAGRAAYYNEIMDIIDLSHQLTNDRKIIGEILGTISRQTHSEFGFLLSVLVHKKNQSRSSSSYPSDGFYTLAEELGYSFDDKDIFTSKQTKKVFKFYKK</sequence>
<comment type="caution">
    <text evidence="1">The sequence shown here is derived from an EMBL/GenBank/DDBJ whole genome shotgun (WGS) entry which is preliminary data.</text>
</comment>
<evidence type="ECO:0000313" key="2">
    <source>
        <dbReference type="Proteomes" id="UP000712947"/>
    </source>
</evidence>